<dbReference type="InterPro" id="IPR015943">
    <property type="entry name" value="WD40/YVTN_repeat-like_dom_sf"/>
</dbReference>
<evidence type="ECO:0000259" key="12">
    <source>
        <dbReference type="PROSITE" id="PS51004"/>
    </source>
</evidence>
<proteinExistence type="inferred from homology"/>
<comment type="caution">
    <text evidence="13">The sequence shown here is derived from an EMBL/GenBank/DDBJ whole genome shotgun (WGS) entry which is preliminary data.</text>
</comment>
<keyword evidence="6 11" id="KW-1133">Transmembrane helix</keyword>
<dbReference type="SUPFAM" id="SSF81296">
    <property type="entry name" value="E set domains"/>
    <property type="match status" value="4"/>
</dbReference>
<dbReference type="InterPro" id="IPR013783">
    <property type="entry name" value="Ig-like_fold"/>
</dbReference>
<evidence type="ECO:0000256" key="4">
    <source>
        <dbReference type="ARBA" id="ARBA00022729"/>
    </source>
</evidence>
<dbReference type="GO" id="GO:0002116">
    <property type="term" value="C:semaphorin receptor complex"/>
    <property type="evidence" value="ECO:0007669"/>
    <property type="project" value="TreeGrafter"/>
</dbReference>
<dbReference type="CDD" id="cd00603">
    <property type="entry name" value="IPT_PCSR"/>
    <property type="match status" value="1"/>
</dbReference>
<keyword evidence="8" id="KW-1015">Disulfide bond</keyword>
<keyword evidence="9" id="KW-0325">Glycoprotein</keyword>
<comment type="caution">
    <text evidence="10">Lacks conserved residue(s) required for the propagation of feature annotation.</text>
</comment>
<reference evidence="13" key="1">
    <citation type="submission" date="2021-02" db="EMBL/GenBank/DDBJ databases">
        <authorList>
            <person name="Nowell W R."/>
        </authorList>
    </citation>
    <scope>NUCLEOTIDE SEQUENCE</scope>
</reference>
<dbReference type="SMART" id="SM00630">
    <property type="entry name" value="Sema"/>
    <property type="match status" value="1"/>
</dbReference>
<feature type="domain" description="Sema" evidence="12">
    <location>
        <begin position="1"/>
        <end position="482"/>
    </location>
</feature>
<dbReference type="PANTHER" id="PTHR22625">
    <property type="entry name" value="PLEXIN"/>
    <property type="match status" value="1"/>
</dbReference>
<dbReference type="Gene3D" id="2.130.10.10">
    <property type="entry name" value="YVTN repeat-like/Quinoprotein amine dehydrogenase"/>
    <property type="match status" value="1"/>
</dbReference>
<dbReference type="SUPFAM" id="SSF101912">
    <property type="entry name" value="Sema domain"/>
    <property type="match status" value="1"/>
</dbReference>
<feature type="transmembrane region" description="Helical" evidence="11">
    <location>
        <begin position="1204"/>
        <end position="1228"/>
    </location>
</feature>
<dbReference type="Gene3D" id="2.60.40.10">
    <property type="entry name" value="Immunoglobulins"/>
    <property type="match status" value="3"/>
</dbReference>
<dbReference type="InterPro" id="IPR036352">
    <property type="entry name" value="Semap_dom_sf"/>
</dbReference>
<keyword evidence="7 11" id="KW-0472">Membrane</keyword>
<dbReference type="InterPro" id="IPR001627">
    <property type="entry name" value="Semap_dom"/>
</dbReference>
<evidence type="ECO:0000256" key="1">
    <source>
        <dbReference type="ARBA" id="ARBA00004167"/>
    </source>
</evidence>
<evidence type="ECO:0000313" key="14">
    <source>
        <dbReference type="Proteomes" id="UP000663887"/>
    </source>
</evidence>
<accession>A0A816NWK4</accession>
<evidence type="ECO:0000256" key="2">
    <source>
        <dbReference type="ARBA" id="ARBA00010297"/>
    </source>
</evidence>
<dbReference type="PROSITE" id="PS51004">
    <property type="entry name" value="SEMA"/>
    <property type="match status" value="1"/>
</dbReference>
<keyword evidence="3 11" id="KW-0812">Transmembrane</keyword>
<dbReference type="CDD" id="cd00102">
    <property type="entry name" value="IPT"/>
    <property type="match status" value="1"/>
</dbReference>
<dbReference type="EMBL" id="CAJNRG010001929">
    <property type="protein sequence ID" value="CAF2041337.1"/>
    <property type="molecule type" value="Genomic_DNA"/>
</dbReference>
<dbReference type="Pfam" id="PF01833">
    <property type="entry name" value="TIG"/>
    <property type="match status" value="3"/>
</dbReference>
<keyword evidence="4" id="KW-0732">Signal</keyword>
<organism evidence="13 14">
    <name type="scientific">Rotaria magnacalcarata</name>
    <dbReference type="NCBI Taxonomy" id="392030"/>
    <lineage>
        <taxon>Eukaryota</taxon>
        <taxon>Metazoa</taxon>
        <taxon>Spiralia</taxon>
        <taxon>Gnathifera</taxon>
        <taxon>Rotifera</taxon>
        <taxon>Eurotatoria</taxon>
        <taxon>Bdelloidea</taxon>
        <taxon>Philodinida</taxon>
        <taxon>Philodinidae</taxon>
        <taxon>Rotaria</taxon>
    </lineage>
</organism>
<dbReference type="Proteomes" id="UP000663887">
    <property type="component" value="Unassembled WGS sequence"/>
</dbReference>
<dbReference type="Pfam" id="PF01403">
    <property type="entry name" value="Sema"/>
    <property type="match status" value="1"/>
</dbReference>
<dbReference type="Pfam" id="PF01437">
    <property type="entry name" value="PSI"/>
    <property type="match status" value="1"/>
</dbReference>
<evidence type="ECO:0000256" key="7">
    <source>
        <dbReference type="ARBA" id="ARBA00023136"/>
    </source>
</evidence>
<evidence type="ECO:0000256" key="8">
    <source>
        <dbReference type="ARBA" id="ARBA00023157"/>
    </source>
</evidence>
<feature type="transmembrane region" description="Helical" evidence="11">
    <location>
        <begin position="1353"/>
        <end position="1376"/>
    </location>
</feature>
<dbReference type="InterPro" id="IPR031148">
    <property type="entry name" value="Plexin"/>
</dbReference>
<dbReference type="Gene3D" id="3.10.20.90">
    <property type="entry name" value="Phosphatidylinositol 3-kinase Catalytic Subunit, Chain A, domain 1"/>
    <property type="match status" value="1"/>
</dbReference>
<dbReference type="PANTHER" id="PTHR22625:SF70">
    <property type="entry name" value="PLEXIN A, ISOFORM A"/>
    <property type="match status" value="1"/>
</dbReference>
<sequence length="1857" mass="213992">MYSIMKILILIFYLIKLSISISLQFSNSLQRFVYDDVTDTIILASVNRIYSLNGSNLSILSDIDTSLSSSKIDQDCSIKNKSSLTKSLYYFATSSYLTPSINNTFNQLLLLTNNRTILICSTSNRGRSCQLRSLINLDFMKNSSQRVVSSSPFLPSVGLINKNNQILYISNTYDSVCDPFYEIPTISGRHLTDNDFLSIINLNSGQSALQQSTYTLRLLNIRLIRDFFLYYLYAFEYKHFSYFLTIQQSDIHQTRKYKLQTKILRFCQTLKQPIIKSYVELPLTCGKDYHYLVRAKFSNEKKILYGLFRNTTSANSSSTSHAICSYSIDTIQEAFFQTIKRCLVDGKGYRGLDFISPDTHCIPSKNLNQMNHDYCPDENDRFFQYPIGGHRSIEEIEPIIELYDRVNFTAIEIGSNEKDTIIFIGDDNGTVHTFQTSNTNEIYKQSFQSKIIVDLKLINTIPTLKDAKLIVLTENQIIKQNLSTCEQYTTCNECSTIPLCHWCSRENRCTATFECEYENQRTNRINMCAYIEQVIPQTITLNVLNIELQVMFNVPLRSDTNEYMCGFTFKNGEQLYRTNASLSHNIVKCFPPILNNMNQAIYNVVLSIEHVKGNVTFGSYSLIFLNCSNFASCSSCTLYSNLCLWNRETVKCIFQQNDRFLLSNNQSLIINSQQCPFIYLQQSRNRLAYHVDKTFFVHIEQCNQSVNISSCYLYDHRKRFSLFESNPVLIRSVNENNLCLLICSFQWSNSKNFNQISFHRPLNLYLSIQFSNKTISMIPHTPISLYHCEHMALNCTSCLQLDPSYECTWCNNMCMFKNQSRTCSTNSECLMPIIHTIEPLVLPMNGGTLVTLKGKYFDLFGLSIQIADVPCQLIEQESSTNKIVCQSGDAGSTFRAGMVRLKFGLHGPQISSHEMISYINPKINSVEPLIGIQSGGTVLTISGENFIIGNSHLSVFIGNRSCQLLSISSKKIECETRSFPRSMLNENQTINILFDRQTKLIYKFLFTIVPNPILYGFDKNSQYRSFASGGHEMIIIGENFNIIQNIQLEFRQFIFVSPLYQNNTHLVFLTPSIEELNLYEQQKVEIKIYLDNFNKTSSLIYIDDPMVYELEPMLQPYTSELTIQGINLTSVGHTKNHIIVQIGCDLCTVIHLQADKIICQPPRYRPEKYSKANRLCYSSEHPSIIVTIDNIRAHVGFMIYPKKLIILGVLSGCLFTIVFIVLIIIVIVSLKIRFTQRRSCKTYFCTNSIISHGIQQEKPYLITNSLSAGLPIRSYVNYLQLCYYYNHLTSNKRLFNFKQETMNQYKFLLENNEQLIDFLFKLSIKSNNKNILNNLILTQRYNLKKLFKYNHPLIYYNICILTAYDTFLINSIHSLLSQIYSQLKFKLYNGPIDAIEQVISYYSLNIDTILQEYSIQFKNIRLTVHIDFNNDKNSNELLLNITCLTCDTISQVKTKILYELNSVNPMSINESKLYLLTNHSCSSSSSSSTASSSVPLTRKSMLTKVLYSRSIKYSTTIINDTYRDSCNLLLNDIDNTSEQIHNAKKLNTLQHYGINSDGYELKLVLSIKQMNHADNSFNLINTLQKSCHYCSLTTCGEKIMFNYLTSPPLSNIDTLLAYDRTHYIHLLNHTYEEIDSELGQSLINNNNNHDETFRLFETKAMINSLLINLIETLFKNLIHNDTFFNELMEQYSQVCHQYYAHFIPFIFQNIDCLFDVSIDKCLNNSLNILSMIFQIACCQQYEQECLLCNELLNSKNSNSSIQNCTLLFADEIQRVRLYYSNLEQSLKDRTSSSEYSSTNIGIDKKFELDDSIFHDLFEYSCSHADQIIEHLKNQSSDTDALSIFLSLIKQYRSMELT</sequence>
<name>A0A816NWK4_9BILA</name>
<dbReference type="InterPro" id="IPR002165">
    <property type="entry name" value="Plexin_repeat"/>
</dbReference>
<evidence type="ECO:0000256" key="10">
    <source>
        <dbReference type="PROSITE-ProRule" id="PRU00352"/>
    </source>
</evidence>
<dbReference type="SMART" id="SM00429">
    <property type="entry name" value="IPT"/>
    <property type="match status" value="3"/>
</dbReference>
<dbReference type="GO" id="GO:0030334">
    <property type="term" value="P:regulation of cell migration"/>
    <property type="evidence" value="ECO:0007669"/>
    <property type="project" value="TreeGrafter"/>
</dbReference>
<dbReference type="InterPro" id="IPR014756">
    <property type="entry name" value="Ig_E-set"/>
</dbReference>
<evidence type="ECO:0000256" key="11">
    <source>
        <dbReference type="SAM" id="Phobius"/>
    </source>
</evidence>
<dbReference type="SMART" id="SM00423">
    <property type="entry name" value="PSI"/>
    <property type="match status" value="3"/>
</dbReference>
<evidence type="ECO:0000256" key="6">
    <source>
        <dbReference type="ARBA" id="ARBA00022989"/>
    </source>
</evidence>
<dbReference type="InterPro" id="IPR016201">
    <property type="entry name" value="PSI"/>
</dbReference>
<dbReference type="GO" id="GO:0017154">
    <property type="term" value="F:semaphorin receptor activity"/>
    <property type="evidence" value="ECO:0007669"/>
    <property type="project" value="InterPro"/>
</dbReference>
<dbReference type="GO" id="GO:0005886">
    <property type="term" value="C:plasma membrane"/>
    <property type="evidence" value="ECO:0007669"/>
    <property type="project" value="TreeGrafter"/>
</dbReference>
<evidence type="ECO:0000256" key="3">
    <source>
        <dbReference type="ARBA" id="ARBA00022692"/>
    </source>
</evidence>
<comment type="subcellular location">
    <subcellularLocation>
        <location evidence="1">Membrane</location>
        <topology evidence="1">Single-pass membrane protein</topology>
    </subcellularLocation>
</comment>
<comment type="similarity">
    <text evidence="2">Belongs to the plexin family.</text>
</comment>
<dbReference type="InterPro" id="IPR002909">
    <property type="entry name" value="IPT_dom"/>
</dbReference>
<evidence type="ECO:0000313" key="13">
    <source>
        <dbReference type="EMBL" id="CAF2041337.1"/>
    </source>
</evidence>
<evidence type="ECO:0000256" key="5">
    <source>
        <dbReference type="ARBA" id="ARBA00022737"/>
    </source>
</evidence>
<keyword evidence="5" id="KW-0677">Repeat</keyword>
<evidence type="ECO:0000256" key="9">
    <source>
        <dbReference type="ARBA" id="ARBA00023180"/>
    </source>
</evidence>
<gene>
    <name evidence="13" type="ORF">XDN619_LOCUS6758</name>
</gene>
<protein>
    <recommendedName>
        <fullName evidence="12">Sema domain-containing protein</fullName>
    </recommendedName>
</protein>